<sequence length="241" mass="25925">MEQQSLVLPSDKCNNNRSHRENKKESMIGGAARPPTPPAVVDKTMCAACDILKLLPTGTVLAFHELAPSFTNHGGACGAASRYTTAALIAACTASCVLLSFTDSLVSHVDGRRLYYGVATLRGFRPFNFEGTREEMEERFGDLPGMKVRALDFVHAHVSAVVFVVVALGNADVQGCLFPDAGTGFTEMFRNLPMGLGLLASMVFMIFPTTRKSIGYTDMMPHKEDYGKGGNNIPGQTTPSV</sequence>
<feature type="compositionally biased region" description="Polar residues" evidence="6">
    <location>
        <begin position="1"/>
        <end position="16"/>
    </location>
</feature>
<evidence type="ECO:0000256" key="4">
    <source>
        <dbReference type="ARBA" id="ARBA00022989"/>
    </source>
</evidence>
<comment type="subcellular location">
    <subcellularLocation>
        <location evidence="1">Membrane</location>
        <topology evidence="1">Multi-pass membrane protein</topology>
    </subcellularLocation>
</comment>
<dbReference type="PANTHER" id="PTHR31621">
    <property type="entry name" value="PROTEIN DMP3"/>
    <property type="match status" value="1"/>
</dbReference>
<keyword evidence="4" id="KW-1133">Transmembrane helix</keyword>
<feature type="region of interest" description="Disordered" evidence="6">
    <location>
        <begin position="1"/>
        <end position="36"/>
    </location>
</feature>
<dbReference type="AlphaFoldDB" id="Q94I80"/>
<evidence type="ECO:0000313" key="7">
    <source>
        <dbReference type="EMBL" id="AAK53835.1"/>
    </source>
</evidence>
<dbReference type="InterPro" id="IPR007770">
    <property type="entry name" value="DMP"/>
</dbReference>
<evidence type="ECO:0000256" key="5">
    <source>
        <dbReference type="ARBA" id="ARBA00023136"/>
    </source>
</evidence>
<comment type="similarity">
    <text evidence="2">Belongs to the plant DMP1 protein family.</text>
</comment>
<keyword evidence="5" id="KW-0472">Membrane</keyword>
<organism evidence="7">
    <name type="scientific">Oryza sativa</name>
    <name type="common">Rice</name>
    <dbReference type="NCBI Taxonomy" id="4530"/>
    <lineage>
        <taxon>Eukaryota</taxon>
        <taxon>Viridiplantae</taxon>
        <taxon>Streptophyta</taxon>
        <taxon>Embryophyta</taxon>
        <taxon>Tracheophyta</taxon>
        <taxon>Spermatophyta</taxon>
        <taxon>Magnoliopsida</taxon>
        <taxon>Liliopsida</taxon>
        <taxon>Poales</taxon>
        <taxon>Poaceae</taxon>
        <taxon>BOP clade</taxon>
        <taxon>Oryzoideae</taxon>
        <taxon>Oryzeae</taxon>
        <taxon>Oryzinae</taxon>
        <taxon>Oryza</taxon>
    </lineage>
</organism>
<evidence type="ECO:0000256" key="3">
    <source>
        <dbReference type="ARBA" id="ARBA00022692"/>
    </source>
</evidence>
<gene>
    <name evidence="7" type="primary">OSJNBa0010P20.12</name>
</gene>
<evidence type="ECO:0000256" key="2">
    <source>
        <dbReference type="ARBA" id="ARBA00008707"/>
    </source>
</evidence>
<proteinExistence type="inferred from homology"/>
<evidence type="ECO:0000256" key="6">
    <source>
        <dbReference type="SAM" id="MobiDB-lite"/>
    </source>
</evidence>
<evidence type="ECO:0000256" key="1">
    <source>
        <dbReference type="ARBA" id="ARBA00004141"/>
    </source>
</evidence>
<accession>Q94I80</accession>
<dbReference type="EMBL" id="AC011806">
    <property type="protein sequence ID" value="AAK53835.1"/>
    <property type="molecule type" value="Genomic_DNA"/>
</dbReference>
<reference evidence="7" key="1">
    <citation type="submission" date="2001-08" db="EMBL/GenBank/DDBJ databases">
        <title>Genomic Sequence For Oryza sativa Clone 10P20, Lemont Strain, Complete Sequence.</title>
        <authorList>
            <person name="Huang E.N."/>
            <person name="de la Bastide M."/>
            <person name="Vil D.M."/>
            <person name="Preston R.R."/>
            <person name="Spiegel L.A."/>
            <person name="See L.H."/>
            <person name="Shah R."/>
            <person name="Matero A."/>
            <person name="O'Shaughnessy A."/>
            <person name="Rodriguez M."/>
            <person name="Shekher M."/>
            <person name="Swaby I."/>
            <person name="Schutz K."/>
            <person name="Habermann K."/>
            <person name="Parnell L.D."/>
            <person name="Nascimento L.U."/>
            <person name="Dedhia N.N."/>
            <person name="McCombie W.R."/>
        </authorList>
    </citation>
    <scope>NUCLEOTIDE SEQUENCE</scope>
</reference>
<keyword evidence="3" id="KW-0812">Transmembrane</keyword>
<dbReference type="Pfam" id="PF05078">
    <property type="entry name" value="DUF679"/>
    <property type="match status" value="1"/>
</dbReference>
<dbReference type="PANTHER" id="PTHR31621:SF28">
    <property type="entry name" value="OS01G0368700 PROTEIN"/>
    <property type="match status" value="1"/>
</dbReference>
<name>Q94I80_ORYSA</name>
<dbReference type="GO" id="GO:0016020">
    <property type="term" value="C:membrane"/>
    <property type="evidence" value="ECO:0007669"/>
    <property type="project" value="UniProtKB-SubCell"/>
</dbReference>
<dbReference type="GO" id="GO:0005737">
    <property type="term" value="C:cytoplasm"/>
    <property type="evidence" value="ECO:0007669"/>
    <property type="project" value="UniProtKB-ARBA"/>
</dbReference>
<dbReference type="GO" id="GO:0010256">
    <property type="term" value="P:endomembrane system organization"/>
    <property type="evidence" value="ECO:0007669"/>
    <property type="project" value="TreeGrafter"/>
</dbReference>
<protein>
    <submittedName>
        <fullName evidence="7">Uncharacterized protein OSJNBa0010P20.12</fullName>
    </submittedName>
</protein>